<keyword evidence="1" id="KW-1133">Transmembrane helix</keyword>
<evidence type="ECO:0000313" key="3">
    <source>
        <dbReference type="Proteomes" id="UP000610203"/>
    </source>
</evidence>
<sequence>MYIDKYFAGSKSIDLFQKYKFILLTLVGFISSFLISYSSYAIAPNPGAVCSADFSQGSLTNADYSSLASAVNTNNYVTVAGNAAGSIPLQIKISTTESSSNTTLSNFGVIESGGVRAINVRRTFPNTTAFTDINLDFRNSITAQPIFLTNVALSAFDIDYANSNGNTFDDLIRITGVTQTGTTITGTLQPIVGSNIISNLNPPGLITRTIADPNCPAKDLGTQCQGSVQFSEPVTSVSIRYTNTGFLPTATNQEIDFRVDNYCYVPQYIFSGTVFDDNGGITAAQASATNADITTASSAYANRPNYFNGRYDPTAPETGITGSTVQLANCSNTSTTYPTQSVIRNGAPVGEYQISIPKTTLANNTNLCLVESRTGNTYPIRTSNESRTVGFAATTYNYPNNDFGRVIAANAALVLRKAQYVNNCPATLNYSDSTLNVSGNTDPRTGFSEGGINGNIIPGQCIAYRITATNRANIDINNFVMKDVLQKQGVDGATVTSVLANPALSTTDYTTSENPAIGGNGEVKTKSLTLTARAKRDFYFNTKYGTIANNQ</sequence>
<dbReference type="Proteomes" id="UP000610203">
    <property type="component" value="Unassembled WGS sequence"/>
</dbReference>
<evidence type="ECO:0000256" key="1">
    <source>
        <dbReference type="SAM" id="Phobius"/>
    </source>
</evidence>
<evidence type="ECO:0000313" key="2">
    <source>
        <dbReference type="EMBL" id="GHD27676.1"/>
    </source>
</evidence>
<accession>A0ABQ3GMY3</accession>
<gene>
    <name evidence="2" type="ORF">GCM10016272_06180</name>
</gene>
<organism evidence="2 3">
    <name type="scientific">Psychrobacter glaciei</name>
    <dbReference type="NCBI Taxonomy" id="619771"/>
    <lineage>
        <taxon>Bacteria</taxon>
        <taxon>Pseudomonadati</taxon>
        <taxon>Pseudomonadota</taxon>
        <taxon>Gammaproteobacteria</taxon>
        <taxon>Moraxellales</taxon>
        <taxon>Moraxellaceae</taxon>
        <taxon>Psychrobacter</taxon>
    </lineage>
</organism>
<proteinExistence type="predicted"/>
<protein>
    <recommendedName>
        <fullName evidence="4">DUF11 domain-containing protein</fullName>
    </recommendedName>
</protein>
<evidence type="ECO:0008006" key="4">
    <source>
        <dbReference type="Google" id="ProtNLM"/>
    </source>
</evidence>
<comment type="caution">
    <text evidence="2">The sequence shown here is derived from an EMBL/GenBank/DDBJ whole genome shotgun (WGS) entry which is preliminary data.</text>
</comment>
<name>A0ABQ3GMY3_9GAMM</name>
<dbReference type="RefSeq" id="WP_189581511.1">
    <property type="nucleotide sequence ID" value="NZ_BMZR01000001.1"/>
</dbReference>
<keyword evidence="1" id="KW-0812">Transmembrane</keyword>
<keyword evidence="3" id="KW-1185">Reference proteome</keyword>
<dbReference type="EMBL" id="BMZR01000001">
    <property type="protein sequence ID" value="GHD27676.1"/>
    <property type="molecule type" value="Genomic_DNA"/>
</dbReference>
<keyword evidence="1" id="KW-0472">Membrane</keyword>
<feature type="transmembrane region" description="Helical" evidence="1">
    <location>
        <begin position="21"/>
        <end position="43"/>
    </location>
</feature>
<reference evidence="3" key="1">
    <citation type="journal article" date="2019" name="Int. J. Syst. Evol. Microbiol.">
        <title>The Global Catalogue of Microorganisms (GCM) 10K type strain sequencing project: providing services to taxonomists for standard genome sequencing and annotation.</title>
        <authorList>
            <consortium name="The Broad Institute Genomics Platform"/>
            <consortium name="The Broad Institute Genome Sequencing Center for Infectious Disease"/>
            <person name="Wu L."/>
            <person name="Ma J."/>
        </authorList>
    </citation>
    <scope>NUCLEOTIDE SEQUENCE [LARGE SCALE GENOMIC DNA]</scope>
    <source>
        <strain evidence="3">KCTC 42280</strain>
    </source>
</reference>